<keyword evidence="6" id="KW-1185">Reference proteome</keyword>
<keyword evidence="2" id="KW-0677">Repeat</keyword>
<evidence type="ECO:0000313" key="5">
    <source>
        <dbReference type="EMBL" id="CBI21117.3"/>
    </source>
</evidence>
<reference evidence="6" key="1">
    <citation type="journal article" date="2007" name="Nature">
        <title>The grapevine genome sequence suggests ancestral hexaploidization in major angiosperm phyla.</title>
        <authorList>
            <consortium name="The French-Italian Public Consortium for Grapevine Genome Characterization."/>
            <person name="Jaillon O."/>
            <person name="Aury J.-M."/>
            <person name="Noel B."/>
            <person name="Policriti A."/>
            <person name="Clepet C."/>
            <person name="Casagrande A."/>
            <person name="Choisne N."/>
            <person name="Aubourg S."/>
            <person name="Vitulo N."/>
            <person name="Jubin C."/>
            <person name="Vezzi A."/>
            <person name="Legeai F."/>
            <person name="Hugueney P."/>
            <person name="Dasilva C."/>
            <person name="Horner D."/>
            <person name="Mica E."/>
            <person name="Jublot D."/>
            <person name="Poulain J."/>
            <person name="Bruyere C."/>
            <person name="Billault A."/>
            <person name="Segurens B."/>
            <person name="Gouyvenoux M."/>
            <person name="Ugarte E."/>
            <person name="Cattonaro F."/>
            <person name="Anthouard V."/>
            <person name="Vico V."/>
            <person name="Del Fabbro C."/>
            <person name="Alaux M."/>
            <person name="Di Gaspero G."/>
            <person name="Dumas V."/>
            <person name="Felice N."/>
            <person name="Paillard S."/>
            <person name="Juman I."/>
            <person name="Moroldo M."/>
            <person name="Scalabrin S."/>
            <person name="Canaguier A."/>
            <person name="Le Clainche I."/>
            <person name="Malacrida G."/>
            <person name="Durand E."/>
            <person name="Pesole G."/>
            <person name="Laucou V."/>
            <person name="Chatelet P."/>
            <person name="Merdinoglu D."/>
            <person name="Delledonne M."/>
            <person name="Pezzotti M."/>
            <person name="Lecharny A."/>
            <person name="Scarpelli C."/>
            <person name="Artiguenave F."/>
            <person name="Pe M.E."/>
            <person name="Valle G."/>
            <person name="Morgante M."/>
            <person name="Caboche M."/>
            <person name="Adam-Blondon A.-F."/>
            <person name="Weissenbach J."/>
            <person name="Quetier F."/>
            <person name="Wincker P."/>
        </authorList>
    </citation>
    <scope>NUCLEOTIDE SEQUENCE [LARGE SCALE GENOMIC DNA]</scope>
    <source>
        <strain evidence="6">cv. Pinot noir / PN40024</strain>
    </source>
</reference>
<dbReference type="Pfam" id="PF17814">
    <property type="entry name" value="LisH_TPL"/>
    <property type="match status" value="1"/>
</dbReference>
<dbReference type="InterPro" id="IPR027728">
    <property type="entry name" value="Topless_fam"/>
</dbReference>
<dbReference type="Pfam" id="PF21889">
    <property type="entry name" value="TPR1-like_2nd"/>
    <property type="match status" value="1"/>
</dbReference>
<dbReference type="InterPro" id="IPR001680">
    <property type="entry name" value="WD40_rpt"/>
</dbReference>
<feature type="domain" description="CTLH" evidence="4">
    <location>
        <begin position="47"/>
        <end position="105"/>
    </location>
</feature>
<dbReference type="PROSITE" id="PS50294">
    <property type="entry name" value="WD_REPEATS_REGION"/>
    <property type="match status" value="1"/>
</dbReference>
<organism evidence="5 6">
    <name type="scientific">Vitis vinifera</name>
    <name type="common">Grape</name>
    <dbReference type="NCBI Taxonomy" id="29760"/>
    <lineage>
        <taxon>Eukaryota</taxon>
        <taxon>Viridiplantae</taxon>
        <taxon>Streptophyta</taxon>
        <taxon>Embryophyta</taxon>
        <taxon>Tracheophyta</taxon>
        <taxon>Spermatophyta</taxon>
        <taxon>Magnoliopsida</taxon>
        <taxon>eudicotyledons</taxon>
        <taxon>Gunneridae</taxon>
        <taxon>Pentapetalae</taxon>
        <taxon>rosids</taxon>
        <taxon>Vitales</taxon>
        <taxon>Vitaceae</taxon>
        <taxon>Viteae</taxon>
        <taxon>Vitis</taxon>
    </lineage>
</organism>
<dbReference type="InterPro" id="IPR006594">
    <property type="entry name" value="LisH"/>
</dbReference>
<gene>
    <name evidence="5" type="ordered locus">VIT_04s0008g06330</name>
</gene>
<dbReference type="AlphaFoldDB" id="D7SV18"/>
<dbReference type="PaxDb" id="29760-VIT_04s0008g06330.t01"/>
<dbReference type="SUPFAM" id="SSF101898">
    <property type="entry name" value="NHL repeat"/>
    <property type="match status" value="1"/>
</dbReference>
<name>D7SV18_VITVI</name>
<dbReference type="InterPro" id="IPR036322">
    <property type="entry name" value="WD40_repeat_dom_sf"/>
</dbReference>
<dbReference type="InParanoid" id="D7SV18"/>
<dbReference type="PANTHER" id="PTHR44083:SF45">
    <property type="entry name" value="TOPLESS-RELATED PROTEIN 1"/>
    <property type="match status" value="1"/>
</dbReference>
<dbReference type="SUPFAM" id="SSF50998">
    <property type="entry name" value="Quinoprotein alcohol dehydrogenase-like"/>
    <property type="match status" value="1"/>
</dbReference>
<feature type="repeat" description="WD" evidence="3">
    <location>
        <begin position="877"/>
        <end position="918"/>
    </location>
</feature>
<dbReference type="OrthoDB" id="972532at2759"/>
<dbReference type="SUPFAM" id="SSF50978">
    <property type="entry name" value="WD40 repeat-like"/>
    <property type="match status" value="1"/>
</dbReference>
<dbReference type="Proteomes" id="UP000009183">
    <property type="component" value="Chromosome 4"/>
</dbReference>
<proteinExistence type="predicted"/>
<protein>
    <recommendedName>
        <fullName evidence="4">CTLH domain-containing protein</fullName>
    </recommendedName>
</protein>
<dbReference type="EMBL" id="FN595231">
    <property type="protein sequence ID" value="CBI21117.3"/>
    <property type="molecule type" value="Genomic_DNA"/>
</dbReference>
<dbReference type="InterPro" id="IPR015943">
    <property type="entry name" value="WD40/YVTN_repeat-like_dom_sf"/>
</dbReference>
<evidence type="ECO:0000256" key="1">
    <source>
        <dbReference type="ARBA" id="ARBA00022574"/>
    </source>
</evidence>
<dbReference type="Pfam" id="PF00400">
    <property type="entry name" value="WD40"/>
    <property type="match status" value="3"/>
</dbReference>
<dbReference type="InterPro" id="IPR054532">
    <property type="entry name" value="TPL_SMU1_LisH-like"/>
</dbReference>
<dbReference type="PROSITE" id="PS50897">
    <property type="entry name" value="CTLH"/>
    <property type="match status" value="1"/>
</dbReference>
<evidence type="ECO:0000313" key="6">
    <source>
        <dbReference type="Proteomes" id="UP000009183"/>
    </source>
</evidence>
<keyword evidence="1 3" id="KW-0853">WD repeat</keyword>
<dbReference type="PROSITE" id="PS50896">
    <property type="entry name" value="LISH"/>
    <property type="match status" value="1"/>
</dbReference>
<evidence type="ECO:0000256" key="3">
    <source>
        <dbReference type="PROSITE-ProRule" id="PRU00221"/>
    </source>
</evidence>
<dbReference type="eggNOG" id="KOG0266">
    <property type="taxonomic scope" value="Eukaryota"/>
</dbReference>
<dbReference type="InterPro" id="IPR054080">
    <property type="entry name" value="TPR1-like_2nd"/>
</dbReference>
<dbReference type="SMART" id="SM00320">
    <property type="entry name" value="WD40"/>
    <property type="match status" value="10"/>
</dbReference>
<dbReference type="HOGENOM" id="CLU_003103_1_0_1"/>
<feature type="repeat" description="WD" evidence="3">
    <location>
        <begin position="431"/>
        <end position="474"/>
    </location>
</feature>
<accession>D7SV18</accession>
<dbReference type="GO" id="GO:0006355">
    <property type="term" value="P:regulation of DNA-templated transcription"/>
    <property type="evidence" value="ECO:0000318"/>
    <property type="project" value="GO_Central"/>
</dbReference>
<dbReference type="STRING" id="29760.D7SV18"/>
<dbReference type="Gene3D" id="2.130.10.10">
    <property type="entry name" value="YVTN repeat-like/Quinoprotein amine dehydrogenase"/>
    <property type="match status" value="3"/>
</dbReference>
<dbReference type="OMA" id="IFPRISH"/>
<dbReference type="Pfam" id="PF21359">
    <property type="entry name" value="zf_topless"/>
    <property type="match status" value="1"/>
</dbReference>
<dbReference type="InterPro" id="IPR048419">
    <property type="entry name" value="Topless_Znf"/>
</dbReference>
<sequence>MNSGSADRGTAIGVMSLSKELVFLILQFLDEENLKETAHILERETGYFFDMKYFEGLALSGNWDEVERYLSGFTKVEDNKFSLKIYFEIRKQKFLEALDNHDGSKALGILVNDLKVFASYNEDLYKEMTQLLTTDDFRKHESLSTYRDTNSARIIMMKDLKKVIEANPLFRGKLKFPNFRSQRLRRLINQSLNWQHVHCSYPQPDPVIKTLFLDHVCQPLDNHSIVNNPPPSEVASAPVPTSPSSCTFTPSTVTHSAVSAGTVGLCAPRNPAETLEELKDSESLSKSGTLETLDEVTSGFTYPGQGQSSVFRLPDDFPKLVQKTLNEGSSPVSMDFHPVQSTLLIVGTIVGDIGLWEVLSGEKLLSRSFKVWDIGACSPIFKAAMVKDPCVSVKCIRWSPDGSIFGVAYSKHILQLYSYGGASDVQPKLEFDAHVGGVNDLAFCAPDKKLMVISCGDDKIVKVWDAVNGVKMFTFEGHEASVYSVLPHTKERIHFIFSTSVDGKIKAWLYDNLGARVDFDAPGHWCTTMAYSDDNKRIFSCGTSKDGESFLVEWNETEGSLKRIYQGLRKPSIGILQFDTAKNQFLAVGDDHLIKLWDMDNLELLTTIDADGDLPASPCVRFNKEGTLLAVFAKGNRIKILANDSSPKLQQTSENNYLASSSLSEILSELSISQISSVGSAGMEDGGLPVNEGTRSLENVKPILTEEVNGNISNIYYPPQFQFLSLPAKTNKVSSLIYNNAGDSILALGSNVHVVWKWPQNDLNMSGKATTKIPPQLWKPKGRSQLIGDYSAGTNPADVVACFVFSKNDSYGISASGGKISVFNMLTYKKMTTFMSSPPMATFLALHPQDNNIIAVGLDDSTIVIYNVRNDEVENKLKGHFGKITGLAFSEVLNVLVSSGADAQIVVWNYDGWERVNSRSMQIPDEGPPLSDIRIQFHQDQIHFLAVHDTCLAIYEAKKLECIGQWVTGKFSAEISHATFSSDSQLVYAIFLDGTASVFNTPNFHLQCRIDFNACIPLDIRCDVYPLVVAAHPNNPNQFAVGLSNGGIHIIEPLESVGKWTALPPVSLKLSFSQEELLQVTLFERGKSAGYLARHFGEAPVTFEKENRWCDPLSLDFICNYMVTLQKSSFEKSIFSS</sequence>
<dbReference type="InterPro" id="IPR011047">
    <property type="entry name" value="Quinoprotein_ADH-like_sf"/>
</dbReference>
<dbReference type="SMART" id="SM00667">
    <property type="entry name" value="LisH"/>
    <property type="match status" value="1"/>
</dbReference>
<dbReference type="SMART" id="SM00668">
    <property type="entry name" value="CTLH"/>
    <property type="match status" value="1"/>
</dbReference>
<dbReference type="InterPro" id="IPR006595">
    <property type="entry name" value="CTLH_C"/>
</dbReference>
<evidence type="ECO:0000259" key="4">
    <source>
        <dbReference type="PROSITE" id="PS50897"/>
    </source>
</evidence>
<dbReference type="PANTHER" id="PTHR44083">
    <property type="entry name" value="TOPLESS-RELATED PROTEIN 1-RELATED"/>
    <property type="match status" value="1"/>
</dbReference>
<dbReference type="PROSITE" id="PS50082">
    <property type="entry name" value="WD_REPEATS_2"/>
    <property type="match status" value="2"/>
</dbReference>
<evidence type="ECO:0000256" key="2">
    <source>
        <dbReference type="ARBA" id="ARBA00022737"/>
    </source>
</evidence>